<accession>A0A381QA16</accession>
<dbReference type="EMBL" id="UINC01001261">
    <property type="protein sequence ID" value="SUZ75880.1"/>
    <property type="molecule type" value="Genomic_DNA"/>
</dbReference>
<evidence type="ECO:0000256" key="3">
    <source>
        <dbReference type="ARBA" id="ARBA00022679"/>
    </source>
</evidence>
<evidence type="ECO:0000256" key="4">
    <source>
        <dbReference type="ARBA" id="ARBA00022723"/>
    </source>
</evidence>
<comment type="catalytic activity">
    <reaction evidence="9">
        <text>S-methyl-5'-thioadenosine + phosphate = 5-(methylsulfanyl)-alpha-D-ribose 1-phosphate + adenine</text>
        <dbReference type="Rhea" id="RHEA:11852"/>
        <dbReference type="ChEBI" id="CHEBI:16708"/>
        <dbReference type="ChEBI" id="CHEBI:17509"/>
        <dbReference type="ChEBI" id="CHEBI:43474"/>
        <dbReference type="ChEBI" id="CHEBI:58533"/>
        <dbReference type="EC" id="2.4.2.28"/>
    </reaction>
    <physiologicalReaction direction="left-to-right" evidence="9">
        <dbReference type="Rhea" id="RHEA:11853"/>
    </physiologicalReaction>
</comment>
<reference evidence="10" key="1">
    <citation type="submission" date="2018-05" db="EMBL/GenBank/DDBJ databases">
        <authorList>
            <person name="Lanie J.A."/>
            <person name="Ng W.-L."/>
            <person name="Kazmierczak K.M."/>
            <person name="Andrzejewski T.M."/>
            <person name="Davidsen T.M."/>
            <person name="Wayne K.J."/>
            <person name="Tettelin H."/>
            <person name="Glass J.I."/>
            <person name="Rusch D."/>
            <person name="Podicherti R."/>
            <person name="Tsui H.-C.T."/>
            <person name="Winkler M.E."/>
        </authorList>
    </citation>
    <scope>NUCLEOTIDE SEQUENCE</scope>
</reference>
<evidence type="ECO:0000256" key="9">
    <source>
        <dbReference type="ARBA" id="ARBA00049893"/>
    </source>
</evidence>
<sequence length="223" mass="24174">MLTFSRRISDRYSVRIRISERDDGDARESTFLKRERSEMTLPSQMHGAEVSTITEPGGDGGECDALITACPGALIGVRTADCVPIAIYGTSPQNIPVVGVVHAGWRGIRAGVIDNAVQQIRACGAHNIHAIIGPHIGTECYEFGAADLQEIVDLVGMEAAGYTIDGNPALDMGSAVRKQLTRNSVAIDHDIRRCTARDSRYWSHRANGDTQRSALIAEIRMSK</sequence>
<keyword evidence="5" id="KW-0378">Hydrolase</keyword>
<evidence type="ECO:0000256" key="1">
    <source>
        <dbReference type="ARBA" id="ARBA00000553"/>
    </source>
</evidence>
<comment type="similarity">
    <text evidence="2">Belongs to the purine nucleoside phosphorylase YfiH/LACC1 family.</text>
</comment>
<evidence type="ECO:0000313" key="10">
    <source>
        <dbReference type="EMBL" id="SUZ75880.1"/>
    </source>
</evidence>
<dbReference type="Gene3D" id="3.60.140.10">
    <property type="entry name" value="CNF1/YfiH-like putative cysteine hydrolases"/>
    <property type="match status" value="1"/>
</dbReference>
<dbReference type="PANTHER" id="PTHR30616">
    <property type="entry name" value="UNCHARACTERIZED PROTEIN YFIH"/>
    <property type="match status" value="1"/>
</dbReference>
<dbReference type="AlphaFoldDB" id="A0A381QA16"/>
<keyword evidence="3" id="KW-0808">Transferase</keyword>
<dbReference type="CDD" id="cd16833">
    <property type="entry name" value="YfiH"/>
    <property type="match status" value="1"/>
</dbReference>
<keyword evidence="6" id="KW-0862">Zinc</keyword>
<evidence type="ECO:0000256" key="6">
    <source>
        <dbReference type="ARBA" id="ARBA00022833"/>
    </source>
</evidence>
<dbReference type="GO" id="GO:0016787">
    <property type="term" value="F:hydrolase activity"/>
    <property type="evidence" value="ECO:0007669"/>
    <property type="project" value="UniProtKB-KW"/>
</dbReference>
<comment type="catalytic activity">
    <reaction evidence="7">
        <text>adenosine + H2O + H(+) = inosine + NH4(+)</text>
        <dbReference type="Rhea" id="RHEA:24408"/>
        <dbReference type="ChEBI" id="CHEBI:15377"/>
        <dbReference type="ChEBI" id="CHEBI:15378"/>
        <dbReference type="ChEBI" id="CHEBI:16335"/>
        <dbReference type="ChEBI" id="CHEBI:17596"/>
        <dbReference type="ChEBI" id="CHEBI:28938"/>
        <dbReference type="EC" id="3.5.4.4"/>
    </reaction>
    <physiologicalReaction direction="left-to-right" evidence="7">
        <dbReference type="Rhea" id="RHEA:24409"/>
    </physiologicalReaction>
</comment>
<dbReference type="PANTHER" id="PTHR30616:SF2">
    <property type="entry name" value="PURINE NUCLEOSIDE PHOSPHORYLASE LACC1"/>
    <property type="match status" value="1"/>
</dbReference>
<dbReference type="InterPro" id="IPR011324">
    <property type="entry name" value="Cytotoxic_necrot_fac-like_cat"/>
</dbReference>
<evidence type="ECO:0000256" key="5">
    <source>
        <dbReference type="ARBA" id="ARBA00022801"/>
    </source>
</evidence>
<dbReference type="GO" id="GO:0017061">
    <property type="term" value="F:S-methyl-5-thioadenosine phosphorylase activity"/>
    <property type="evidence" value="ECO:0007669"/>
    <property type="project" value="UniProtKB-EC"/>
</dbReference>
<comment type="catalytic activity">
    <reaction evidence="8">
        <text>adenosine + phosphate = alpha-D-ribose 1-phosphate + adenine</text>
        <dbReference type="Rhea" id="RHEA:27642"/>
        <dbReference type="ChEBI" id="CHEBI:16335"/>
        <dbReference type="ChEBI" id="CHEBI:16708"/>
        <dbReference type="ChEBI" id="CHEBI:43474"/>
        <dbReference type="ChEBI" id="CHEBI:57720"/>
        <dbReference type="EC" id="2.4.2.1"/>
    </reaction>
    <physiologicalReaction direction="left-to-right" evidence="8">
        <dbReference type="Rhea" id="RHEA:27643"/>
    </physiologicalReaction>
</comment>
<evidence type="ECO:0000256" key="2">
    <source>
        <dbReference type="ARBA" id="ARBA00007353"/>
    </source>
</evidence>
<dbReference type="InterPro" id="IPR038371">
    <property type="entry name" value="Cu_polyphenol_OxRdtase_sf"/>
</dbReference>
<protein>
    <recommendedName>
        <fullName evidence="11">Laccase domain-containing protein</fullName>
    </recommendedName>
</protein>
<name>A0A381QA16_9ZZZZ</name>
<gene>
    <name evidence="10" type="ORF">METZ01_LOCUS28734</name>
</gene>
<dbReference type="GO" id="GO:0005507">
    <property type="term" value="F:copper ion binding"/>
    <property type="evidence" value="ECO:0007669"/>
    <property type="project" value="TreeGrafter"/>
</dbReference>
<evidence type="ECO:0000256" key="7">
    <source>
        <dbReference type="ARBA" id="ARBA00047989"/>
    </source>
</evidence>
<comment type="catalytic activity">
    <reaction evidence="1">
        <text>inosine + phosphate = alpha-D-ribose 1-phosphate + hypoxanthine</text>
        <dbReference type="Rhea" id="RHEA:27646"/>
        <dbReference type="ChEBI" id="CHEBI:17368"/>
        <dbReference type="ChEBI" id="CHEBI:17596"/>
        <dbReference type="ChEBI" id="CHEBI:43474"/>
        <dbReference type="ChEBI" id="CHEBI:57720"/>
        <dbReference type="EC" id="2.4.2.1"/>
    </reaction>
    <physiologicalReaction direction="left-to-right" evidence="1">
        <dbReference type="Rhea" id="RHEA:27647"/>
    </physiologicalReaction>
</comment>
<keyword evidence="4" id="KW-0479">Metal-binding</keyword>
<organism evidence="10">
    <name type="scientific">marine metagenome</name>
    <dbReference type="NCBI Taxonomy" id="408172"/>
    <lineage>
        <taxon>unclassified sequences</taxon>
        <taxon>metagenomes</taxon>
        <taxon>ecological metagenomes</taxon>
    </lineage>
</organism>
<proteinExistence type="inferred from homology"/>
<dbReference type="Pfam" id="PF02578">
    <property type="entry name" value="Cu-oxidase_4"/>
    <property type="match status" value="1"/>
</dbReference>
<dbReference type="InterPro" id="IPR003730">
    <property type="entry name" value="Cu_polyphenol_OxRdtase"/>
</dbReference>
<evidence type="ECO:0000256" key="8">
    <source>
        <dbReference type="ARBA" id="ARBA00048968"/>
    </source>
</evidence>
<dbReference type="SUPFAM" id="SSF64438">
    <property type="entry name" value="CNF1/YfiH-like putative cysteine hydrolases"/>
    <property type="match status" value="1"/>
</dbReference>
<evidence type="ECO:0008006" key="11">
    <source>
        <dbReference type="Google" id="ProtNLM"/>
    </source>
</evidence>